<dbReference type="InterPro" id="IPR021784">
    <property type="entry name" value="DUF3349"/>
</dbReference>
<proteinExistence type="predicted"/>
<name>A0A7K0CV44_9NOCA</name>
<evidence type="ECO:0008006" key="3">
    <source>
        <dbReference type="Google" id="ProtNLM"/>
    </source>
</evidence>
<evidence type="ECO:0000313" key="2">
    <source>
        <dbReference type="Proteomes" id="UP000438448"/>
    </source>
</evidence>
<evidence type="ECO:0000313" key="1">
    <source>
        <dbReference type="EMBL" id="MQY17379.1"/>
    </source>
</evidence>
<dbReference type="AlphaFoldDB" id="A0A7K0CV44"/>
<organism evidence="1 2">
    <name type="scientific">Nocardia macrotermitis</name>
    <dbReference type="NCBI Taxonomy" id="2585198"/>
    <lineage>
        <taxon>Bacteria</taxon>
        <taxon>Bacillati</taxon>
        <taxon>Actinomycetota</taxon>
        <taxon>Actinomycetes</taxon>
        <taxon>Mycobacteriales</taxon>
        <taxon>Nocardiaceae</taxon>
        <taxon>Nocardia</taxon>
    </lineage>
</organism>
<accession>A0A7K0CV44</accession>
<keyword evidence="2" id="KW-1185">Reference proteome</keyword>
<dbReference type="EMBL" id="WEGK01000001">
    <property type="protein sequence ID" value="MQY17379.1"/>
    <property type="molecule type" value="Genomic_DNA"/>
</dbReference>
<protein>
    <recommendedName>
        <fullName evidence="3">DUF3349 domain-containing protein</fullName>
    </recommendedName>
</protein>
<sequence>MALSEVLTKIVEWLRAGYPQGVPEHDYVPLLALLARRLTKEELRQVTDALIEAGALPADRVDAGVAITEITDELPREADLTRVREHLLANGWPVDDDWSER</sequence>
<gene>
    <name evidence="1" type="ORF">NRB20_04420</name>
</gene>
<dbReference type="OrthoDB" id="4350726at2"/>
<dbReference type="Proteomes" id="UP000438448">
    <property type="component" value="Unassembled WGS sequence"/>
</dbReference>
<dbReference type="RefSeq" id="WP_153407444.1">
    <property type="nucleotide sequence ID" value="NZ_WEGK01000001.1"/>
</dbReference>
<dbReference type="Gene3D" id="1.10.10.2390">
    <property type="match status" value="1"/>
</dbReference>
<reference evidence="1 2" key="1">
    <citation type="submission" date="2019-10" db="EMBL/GenBank/DDBJ databases">
        <title>Nocardia macrotermitis sp. nov. and Nocardia aurantia sp. nov., isolated from the gut of fungus growing-termite Macrotermes natalensis.</title>
        <authorList>
            <person name="Benndorf R."/>
            <person name="Schwitalla J."/>
            <person name="Martin K."/>
            <person name="De Beer W."/>
            <person name="Kaster A.-K."/>
            <person name="Vollmers J."/>
            <person name="Poulsen M."/>
            <person name="Beemelmanns C."/>
        </authorList>
    </citation>
    <scope>NUCLEOTIDE SEQUENCE [LARGE SCALE GENOMIC DNA]</scope>
    <source>
        <strain evidence="1 2">RB20</strain>
    </source>
</reference>
<dbReference type="Pfam" id="PF11829">
    <property type="entry name" value="DUF3349"/>
    <property type="match status" value="1"/>
</dbReference>
<dbReference type="Gene3D" id="6.10.140.2080">
    <property type="match status" value="1"/>
</dbReference>
<comment type="caution">
    <text evidence="1">The sequence shown here is derived from an EMBL/GenBank/DDBJ whole genome shotgun (WGS) entry which is preliminary data.</text>
</comment>